<gene>
    <name evidence="4" type="ORF">ILEXP_LOCUS22599</name>
</gene>
<reference evidence="4 5" key="1">
    <citation type="submission" date="2024-02" db="EMBL/GenBank/DDBJ databases">
        <authorList>
            <person name="Vignale AGUSTIN F."/>
            <person name="Sosa J E."/>
            <person name="Modenutti C."/>
        </authorList>
    </citation>
    <scope>NUCLEOTIDE SEQUENCE [LARGE SCALE GENOMIC DNA]</scope>
</reference>
<dbReference type="GO" id="GO:0016491">
    <property type="term" value="F:oxidoreductase activity"/>
    <property type="evidence" value="ECO:0007669"/>
    <property type="project" value="UniProtKB-KW"/>
</dbReference>
<comment type="caution">
    <text evidence="4">The sequence shown here is derived from an EMBL/GenBank/DDBJ whole genome shotgun (WGS) entry which is preliminary data.</text>
</comment>
<evidence type="ECO:0000256" key="2">
    <source>
        <dbReference type="ARBA" id="ARBA00023002"/>
    </source>
</evidence>
<keyword evidence="1" id="KW-0521">NADP</keyword>
<dbReference type="SUPFAM" id="SSF51735">
    <property type="entry name" value="NAD(P)-binding Rossmann-fold domains"/>
    <property type="match status" value="1"/>
</dbReference>
<dbReference type="InterPro" id="IPR001509">
    <property type="entry name" value="Epimerase_deHydtase"/>
</dbReference>
<keyword evidence="5" id="KW-1185">Reference proteome</keyword>
<protein>
    <recommendedName>
        <fullName evidence="3">NAD-dependent epimerase/dehydratase domain-containing protein</fullName>
    </recommendedName>
</protein>
<dbReference type="EMBL" id="CAUOFW020002503">
    <property type="protein sequence ID" value="CAK9154285.1"/>
    <property type="molecule type" value="Genomic_DNA"/>
</dbReference>
<sequence length="358" mass="39688">MGIVRPEESQRMEIEEFCRMLLSCAGVRRRKDEDAYRDRRVSTGDDAQEKLVCVTSGVSFLGLAIVNQLLVRGYSVRITVDNQEDVEKLREMEMSGEMRGISNIIEAVVANLSEAESLSEAFHGCCGVFHTAAFIDPAGLSGYNKYMAEIEVTASENVTKACAITPSVRNCVFTSSLLACVWRDNSSDDISPVIDHDCWSNESFCADRKLWYALGKLKAEKAAWRVAEERGLKLATICPGLIIGPEFCQRNPTSTIAYLKGAQEMYRHGLLATVDVTRLAEAEVSVFEAMNKTAFGRYICFNQVIGNEDEVEKLAEMAGIQINMVSENTASNSATRFKLSNTKLSTLMTRTLRCNNVC</sequence>
<evidence type="ECO:0000313" key="4">
    <source>
        <dbReference type="EMBL" id="CAK9154285.1"/>
    </source>
</evidence>
<keyword evidence="2" id="KW-0560">Oxidoreductase</keyword>
<dbReference type="FunFam" id="3.40.50.720:FF:000388">
    <property type="entry name" value="Cinnamoyl-CoA reductase-like SNL6"/>
    <property type="match status" value="1"/>
</dbReference>
<dbReference type="PANTHER" id="PTHR10366:SF483">
    <property type="entry name" value="CINNAMOYL COA REDUCTASE-LIKE PROTEIN"/>
    <property type="match status" value="1"/>
</dbReference>
<dbReference type="InterPro" id="IPR036291">
    <property type="entry name" value="NAD(P)-bd_dom_sf"/>
</dbReference>
<organism evidence="4 5">
    <name type="scientific">Ilex paraguariensis</name>
    <name type="common">yerba mate</name>
    <dbReference type="NCBI Taxonomy" id="185542"/>
    <lineage>
        <taxon>Eukaryota</taxon>
        <taxon>Viridiplantae</taxon>
        <taxon>Streptophyta</taxon>
        <taxon>Embryophyta</taxon>
        <taxon>Tracheophyta</taxon>
        <taxon>Spermatophyta</taxon>
        <taxon>Magnoliopsida</taxon>
        <taxon>eudicotyledons</taxon>
        <taxon>Gunneridae</taxon>
        <taxon>Pentapetalae</taxon>
        <taxon>asterids</taxon>
        <taxon>campanulids</taxon>
        <taxon>Aquifoliales</taxon>
        <taxon>Aquifoliaceae</taxon>
        <taxon>Ilex</taxon>
    </lineage>
</organism>
<dbReference type="Proteomes" id="UP001642360">
    <property type="component" value="Unassembled WGS sequence"/>
</dbReference>
<dbReference type="Gene3D" id="3.40.50.720">
    <property type="entry name" value="NAD(P)-binding Rossmann-like Domain"/>
    <property type="match status" value="1"/>
</dbReference>
<evidence type="ECO:0000259" key="3">
    <source>
        <dbReference type="Pfam" id="PF01370"/>
    </source>
</evidence>
<dbReference type="Pfam" id="PF01370">
    <property type="entry name" value="Epimerase"/>
    <property type="match status" value="1"/>
</dbReference>
<feature type="domain" description="NAD-dependent epimerase/dehydratase" evidence="3">
    <location>
        <begin position="53"/>
        <end position="258"/>
    </location>
</feature>
<proteinExistence type="predicted"/>
<name>A0ABC8SBT8_9AQUA</name>
<dbReference type="PANTHER" id="PTHR10366">
    <property type="entry name" value="NAD DEPENDENT EPIMERASE/DEHYDRATASE"/>
    <property type="match status" value="1"/>
</dbReference>
<dbReference type="AlphaFoldDB" id="A0ABC8SBT8"/>
<evidence type="ECO:0000256" key="1">
    <source>
        <dbReference type="ARBA" id="ARBA00022857"/>
    </source>
</evidence>
<evidence type="ECO:0000313" key="5">
    <source>
        <dbReference type="Proteomes" id="UP001642360"/>
    </source>
</evidence>
<dbReference type="InterPro" id="IPR050425">
    <property type="entry name" value="NAD(P)_dehydrat-like"/>
</dbReference>
<dbReference type="CDD" id="cd08958">
    <property type="entry name" value="FR_SDR_e"/>
    <property type="match status" value="1"/>
</dbReference>
<accession>A0ABC8SBT8</accession>